<dbReference type="AlphaFoldDB" id="A0A7X0MWA1"/>
<feature type="domain" description="HTH araC/xylS-type" evidence="4">
    <location>
        <begin position="233"/>
        <end position="334"/>
    </location>
</feature>
<evidence type="ECO:0000259" key="4">
    <source>
        <dbReference type="PROSITE" id="PS01124"/>
    </source>
</evidence>
<evidence type="ECO:0000313" key="5">
    <source>
        <dbReference type="EMBL" id="MBB6520714.1"/>
    </source>
</evidence>
<dbReference type="EMBL" id="JACHHT010000001">
    <property type="protein sequence ID" value="MBB6520714.1"/>
    <property type="molecule type" value="Genomic_DNA"/>
</dbReference>
<comment type="caution">
    <text evidence="5">The sequence shown here is derived from an EMBL/GenBank/DDBJ whole genome shotgun (WGS) entry which is preliminary data.</text>
</comment>
<gene>
    <name evidence="5" type="ORF">HNR48_000992</name>
</gene>
<dbReference type="PROSITE" id="PS01124">
    <property type="entry name" value="HTH_ARAC_FAMILY_2"/>
    <property type="match status" value="1"/>
</dbReference>
<dbReference type="Gene3D" id="1.10.10.60">
    <property type="entry name" value="Homeodomain-like"/>
    <property type="match status" value="2"/>
</dbReference>
<evidence type="ECO:0000313" key="6">
    <source>
        <dbReference type="Proteomes" id="UP000528457"/>
    </source>
</evidence>
<keyword evidence="2 5" id="KW-0238">DNA-binding</keyword>
<dbReference type="PROSITE" id="PS00041">
    <property type="entry name" value="HTH_ARAC_FAMILY_1"/>
    <property type="match status" value="1"/>
</dbReference>
<reference evidence="5 6" key="1">
    <citation type="submission" date="2020-08" db="EMBL/GenBank/DDBJ databases">
        <title>Genomic Encyclopedia of Type Strains, Phase IV (KMG-IV): sequencing the most valuable type-strain genomes for metagenomic binning, comparative biology and taxonomic classification.</title>
        <authorList>
            <person name="Goeker M."/>
        </authorList>
    </citation>
    <scope>NUCLEOTIDE SEQUENCE [LARGE SCALE GENOMIC DNA]</scope>
    <source>
        <strain evidence="5 6">DSM 22368</strain>
    </source>
</reference>
<dbReference type="InterPro" id="IPR053142">
    <property type="entry name" value="PchR_regulatory_protein"/>
</dbReference>
<accession>A0A7X0MWA1</accession>
<keyword evidence="3" id="KW-0804">Transcription</keyword>
<sequence length="334" mass="38105">MELPDTHSSPVLAIGAPDLMAFYRRQQTGEEALFGVHHYDDSEFRQCIQGQYWLHAYHDIGLIGIRDFSITKDFISHSQLDNMLSLEYVLSGGSDMELNQKALLGDGVPRSYLASYDIGGRQTRRHKSGETIKGLGLWLNSEKLIERFQPKFENFPTPVQELLQLKDERVFSLNLSRSIKEVLEEILAMPYEHHMAGIYLEAKVTELLFHTFNDFYRLHQGLDNSIQISHHKAKALAFILQNINNNLATQPDIDRLARETGLSRSNLLSTFKSSVGMNFSDYLLQQRMESARCLITAGKSNILETALAVGYKDQSAFGRAYKRYFGHSPRDDRP</sequence>
<dbReference type="SMART" id="SM00342">
    <property type="entry name" value="HTH_ARAC"/>
    <property type="match status" value="1"/>
</dbReference>
<dbReference type="GO" id="GO:0043565">
    <property type="term" value="F:sequence-specific DNA binding"/>
    <property type="evidence" value="ECO:0007669"/>
    <property type="project" value="InterPro"/>
</dbReference>
<dbReference type="SUPFAM" id="SSF46689">
    <property type="entry name" value="Homeodomain-like"/>
    <property type="match status" value="2"/>
</dbReference>
<dbReference type="GO" id="GO:0003700">
    <property type="term" value="F:DNA-binding transcription factor activity"/>
    <property type="evidence" value="ECO:0007669"/>
    <property type="project" value="InterPro"/>
</dbReference>
<evidence type="ECO:0000256" key="2">
    <source>
        <dbReference type="ARBA" id="ARBA00023125"/>
    </source>
</evidence>
<dbReference type="InterPro" id="IPR009057">
    <property type="entry name" value="Homeodomain-like_sf"/>
</dbReference>
<dbReference type="InterPro" id="IPR018060">
    <property type="entry name" value="HTH_AraC"/>
</dbReference>
<evidence type="ECO:0000256" key="1">
    <source>
        <dbReference type="ARBA" id="ARBA00023015"/>
    </source>
</evidence>
<dbReference type="InterPro" id="IPR018062">
    <property type="entry name" value="HTH_AraC-typ_CS"/>
</dbReference>
<dbReference type="RefSeq" id="WP_166850436.1">
    <property type="nucleotide sequence ID" value="NZ_JAAONY010000001.1"/>
</dbReference>
<name>A0A7X0MWA1_9GAMM</name>
<organism evidence="5 6">
    <name type="scientific">Pseudoteredinibacter isoporae</name>
    <dbReference type="NCBI Taxonomy" id="570281"/>
    <lineage>
        <taxon>Bacteria</taxon>
        <taxon>Pseudomonadati</taxon>
        <taxon>Pseudomonadota</taxon>
        <taxon>Gammaproteobacteria</taxon>
        <taxon>Cellvibrionales</taxon>
        <taxon>Cellvibrionaceae</taxon>
        <taxon>Pseudoteredinibacter</taxon>
    </lineage>
</organism>
<evidence type="ECO:0000256" key="3">
    <source>
        <dbReference type="ARBA" id="ARBA00023163"/>
    </source>
</evidence>
<dbReference type="Pfam" id="PF12833">
    <property type="entry name" value="HTH_18"/>
    <property type="match status" value="1"/>
</dbReference>
<keyword evidence="1" id="KW-0805">Transcription regulation</keyword>
<dbReference type="Proteomes" id="UP000528457">
    <property type="component" value="Unassembled WGS sequence"/>
</dbReference>
<dbReference type="PANTHER" id="PTHR47893">
    <property type="entry name" value="REGULATORY PROTEIN PCHR"/>
    <property type="match status" value="1"/>
</dbReference>
<protein>
    <submittedName>
        <fullName evidence="5">AraC-like DNA-binding protein</fullName>
    </submittedName>
</protein>
<dbReference type="PANTHER" id="PTHR47893:SF1">
    <property type="entry name" value="REGULATORY PROTEIN PCHR"/>
    <property type="match status" value="1"/>
</dbReference>
<keyword evidence="6" id="KW-1185">Reference proteome</keyword>
<proteinExistence type="predicted"/>
<dbReference type="InParanoid" id="A0A7X0MWA1"/>